<keyword evidence="8" id="KW-1185">Reference proteome</keyword>
<comment type="caution">
    <text evidence="7">The sequence shown here is derived from an EMBL/GenBank/DDBJ whole genome shotgun (WGS) entry which is preliminary data.</text>
</comment>
<feature type="active site" evidence="6">
    <location>
        <position position="268"/>
    </location>
</feature>
<evidence type="ECO:0000313" key="8">
    <source>
        <dbReference type="Proteomes" id="UP000437748"/>
    </source>
</evidence>
<accession>A0A6N6VTF8</accession>
<evidence type="ECO:0000256" key="1">
    <source>
        <dbReference type="ARBA" id="ARBA00004751"/>
    </source>
</evidence>
<evidence type="ECO:0000256" key="6">
    <source>
        <dbReference type="PIRSR" id="PIRSR001369-1"/>
    </source>
</evidence>
<dbReference type="Gene3D" id="1.10.230.10">
    <property type="entry name" value="Cytochrome P450-Terp, domain 2"/>
    <property type="match status" value="1"/>
</dbReference>
<evidence type="ECO:0000256" key="4">
    <source>
        <dbReference type="ARBA" id="ARBA00049288"/>
    </source>
</evidence>
<dbReference type="AlphaFoldDB" id="A0A6N6VTF8"/>
<dbReference type="InterPro" id="IPR036969">
    <property type="entry name" value="Citrate_synthase_sf"/>
</dbReference>
<proteinExistence type="inferred from homology"/>
<comment type="similarity">
    <text evidence="2 5">Belongs to the citrate synthase family.</text>
</comment>
<dbReference type="Proteomes" id="UP000437748">
    <property type="component" value="Unassembled WGS sequence"/>
</dbReference>
<dbReference type="SUPFAM" id="SSF48256">
    <property type="entry name" value="Citrate synthase"/>
    <property type="match status" value="1"/>
</dbReference>
<dbReference type="InterPro" id="IPR002020">
    <property type="entry name" value="Citrate_synthase"/>
</dbReference>
<name>A0A6N6VTF8_9BACT</name>
<evidence type="ECO:0000256" key="2">
    <source>
        <dbReference type="ARBA" id="ARBA00010566"/>
    </source>
</evidence>
<evidence type="ECO:0000256" key="5">
    <source>
        <dbReference type="PIRNR" id="PIRNR001369"/>
    </source>
</evidence>
<dbReference type="PANTHER" id="PTHR11739:SF4">
    <property type="entry name" value="CITRATE SYNTHASE, PEROXISOMAL"/>
    <property type="match status" value="1"/>
</dbReference>
<dbReference type="PANTHER" id="PTHR11739">
    <property type="entry name" value="CITRATE SYNTHASE"/>
    <property type="match status" value="1"/>
</dbReference>
<dbReference type="GO" id="GO:0036440">
    <property type="term" value="F:citrate synthase activity"/>
    <property type="evidence" value="ECO:0007669"/>
    <property type="project" value="UniProtKB-EC"/>
</dbReference>
<comment type="catalytic activity">
    <reaction evidence="4">
        <text>oxaloacetate + acetyl-CoA + H2O = citrate + CoA + H(+)</text>
        <dbReference type="Rhea" id="RHEA:16845"/>
        <dbReference type="ChEBI" id="CHEBI:15377"/>
        <dbReference type="ChEBI" id="CHEBI:15378"/>
        <dbReference type="ChEBI" id="CHEBI:16452"/>
        <dbReference type="ChEBI" id="CHEBI:16947"/>
        <dbReference type="ChEBI" id="CHEBI:57287"/>
        <dbReference type="ChEBI" id="CHEBI:57288"/>
        <dbReference type="EC" id="2.3.3.16"/>
    </reaction>
</comment>
<protein>
    <recommendedName>
        <fullName evidence="5">Citrate synthase</fullName>
    </recommendedName>
</protein>
<comment type="pathway">
    <text evidence="1">Carbohydrate metabolism; tricarboxylic acid cycle; isocitrate from oxaloacetate: step 1/2.</text>
</comment>
<dbReference type="InterPro" id="IPR024176">
    <property type="entry name" value="Citrate_synthase_bac-typ"/>
</dbReference>
<dbReference type="InterPro" id="IPR016143">
    <property type="entry name" value="Citrate_synth-like_sm_a-sub"/>
</dbReference>
<dbReference type="EMBL" id="WFLM01000003">
    <property type="protein sequence ID" value="KAB8038836.1"/>
    <property type="molecule type" value="Genomic_DNA"/>
</dbReference>
<dbReference type="Gene3D" id="1.10.580.10">
    <property type="entry name" value="Citrate Synthase, domain 1"/>
    <property type="match status" value="1"/>
</dbReference>
<reference evidence="7 8" key="1">
    <citation type="submission" date="2019-10" db="EMBL/GenBank/DDBJ databases">
        <title>New species of Slilvanegrellaceae.</title>
        <authorList>
            <person name="Pitt A."/>
            <person name="Hahn M.W."/>
        </authorList>
    </citation>
    <scope>NUCLEOTIDE SEQUENCE [LARGE SCALE GENOMIC DNA]</scope>
    <source>
        <strain evidence="7 8">SP-Ram-0.45-NSY-1</strain>
    </source>
</reference>
<feature type="active site" evidence="6">
    <location>
        <position position="324"/>
    </location>
</feature>
<dbReference type="InterPro" id="IPR016142">
    <property type="entry name" value="Citrate_synth-like_lrg_a-sub"/>
</dbReference>
<dbReference type="OrthoDB" id="9800864at2"/>
<gene>
    <name evidence="7" type="ORF">GCL60_08220</name>
</gene>
<organism evidence="7 8">
    <name type="scientific">Silvanigrella paludirubra</name>
    <dbReference type="NCBI Taxonomy" id="2499159"/>
    <lineage>
        <taxon>Bacteria</taxon>
        <taxon>Pseudomonadati</taxon>
        <taxon>Bdellovibrionota</taxon>
        <taxon>Oligoflexia</taxon>
        <taxon>Silvanigrellales</taxon>
        <taxon>Silvanigrellaceae</taxon>
        <taxon>Silvanigrella</taxon>
    </lineage>
</organism>
<dbReference type="UniPathway" id="UPA00223">
    <property type="reaction ID" value="UER00717"/>
</dbReference>
<evidence type="ECO:0000256" key="3">
    <source>
        <dbReference type="ARBA" id="ARBA00022679"/>
    </source>
</evidence>
<keyword evidence="3 5" id="KW-0808">Transferase</keyword>
<dbReference type="RefSeq" id="WP_153420213.1">
    <property type="nucleotide sequence ID" value="NZ_WFLM01000003.1"/>
</dbReference>
<dbReference type="PIRSF" id="PIRSF001369">
    <property type="entry name" value="Citrate_synth"/>
    <property type="match status" value="1"/>
</dbReference>
<evidence type="ECO:0000313" key="7">
    <source>
        <dbReference type="EMBL" id="KAB8038836.1"/>
    </source>
</evidence>
<sequence length="387" mass="43612">MSQQDPSKQNDELKYNMQDMIVDTTGISWVDGVNGRLFYRGINIAELAAHATFEETAWLLLTGKLPTKSRLEGFQWGLSNMSHSQEKVIRIIEEFPQHSNPLLVLQTGLSSLACIDREDEYLEEENHIEKVMRVIAQTPVILSAAYRHYLGVPLLEPRSDLTFVENFIYMLFGNIPSKNQSRCMEIALIIQMDHGFTPSTFTARAVASTFSNFYSATSAAVGALSGALHGGASELTIDMLKKAKLSGNPVKYTRELLNSGGKIMGMGHRVYKTLDPRAVIFKDLLTQLTQKDEKDSDLKILSEIEEEARKYFKEKMLPVHVNVDFWSGAVYKKLGIHPVLYSAIFAAARMVGWCAHILELRQNNKVYSPNSKYIGDINVPYIPIEQR</sequence>
<dbReference type="GO" id="GO:0005975">
    <property type="term" value="P:carbohydrate metabolic process"/>
    <property type="evidence" value="ECO:0007669"/>
    <property type="project" value="TreeGrafter"/>
</dbReference>
<dbReference type="Pfam" id="PF00285">
    <property type="entry name" value="Citrate_synt"/>
    <property type="match status" value="1"/>
</dbReference>
<dbReference type="PRINTS" id="PR00143">
    <property type="entry name" value="CITRTSNTHASE"/>
</dbReference>
<dbReference type="GO" id="GO:0006099">
    <property type="term" value="P:tricarboxylic acid cycle"/>
    <property type="evidence" value="ECO:0007669"/>
    <property type="project" value="UniProtKB-UniPathway"/>
</dbReference>
<dbReference type="GO" id="GO:0005829">
    <property type="term" value="C:cytosol"/>
    <property type="evidence" value="ECO:0007669"/>
    <property type="project" value="TreeGrafter"/>
</dbReference>